<sequence length="181" mass="20600">MSFTGSLSRPVTSTTPSLHSRSYPRWTDDLQGLRKRLQDAWSDATIHESFRSPAGVQVMPSHGQCAVTSAWLIETLAAAHVRNLTYCTGDLYSMDAPGQLDLEHHAWVEVTYADDRLVVDLTSDQSTLLRPQPVTYAWHDDLQTLHRIDYRTHHRLTPLQLQYDPIHTRLAALKQALQSER</sequence>
<gene>
    <name evidence="2" type="ORF">GCM10022235_08940</name>
</gene>
<evidence type="ECO:0000313" key="3">
    <source>
        <dbReference type="Proteomes" id="UP001501222"/>
    </source>
</evidence>
<organism evidence="2 3">
    <name type="scientific">Kribbella ginsengisoli</name>
    <dbReference type="NCBI Taxonomy" id="363865"/>
    <lineage>
        <taxon>Bacteria</taxon>
        <taxon>Bacillati</taxon>
        <taxon>Actinomycetota</taxon>
        <taxon>Actinomycetes</taxon>
        <taxon>Propionibacteriales</taxon>
        <taxon>Kribbellaceae</taxon>
        <taxon>Kribbella</taxon>
    </lineage>
</organism>
<dbReference type="EMBL" id="BAABAA010000001">
    <property type="protein sequence ID" value="GAA3543318.1"/>
    <property type="molecule type" value="Genomic_DNA"/>
</dbReference>
<evidence type="ECO:0000256" key="1">
    <source>
        <dbReference type="SAM" id="MobiDB-lite"/>
    </source>
</evidence>
<dbReference type="Proteomes" id="UP001501222">
    <property type="component" value="Unassembled WGS sequence"/>
</dbReference>
<protein>
    <recommendedName>
        <fullName evidence="4">Transglutaminase-like domain-containing protein</fullName>
    </recommendedName>
</protein>
<dbReference type="RefSeq" id="WP_344837606.1">
    <property type="nucleotide sequence ID" value="NZ_BAABAA010000001.1"/>
</dbReference>
<proteinExistence type="predicted"/>
<feature type="region of interest" description="Disordered" evidence="1">
    <location>
        <begin position="1"/>
        <end position="22"/>
    </location>
</feature>
<feature type="compositionally biased region" description="Polar residues" evidence="1">
    <location>
        <begin position="1"/>
        <end position="20"/>
    </location>
</feature>
<evidence type="ECO:0000313" key="2">
    <source>
        <dbReference type="EMBL" id="GAA3543318.1"/>
    </source>
</evidence>
<keyword evidence="3" id="KW-1185">Reference proteome</keyword>
<evidence type="ECO:0008006" key="4">
    <source>
        <dbReference type="Google" id="ProtNLM"/>
    </source>
</evidence>
<name>A0ABP6VZG1_9ACTN</name>
<reference evidence="3" key="1">
    <citation type="journal article" date="2019" name="Int. J. Syst. Evol. Microbiol.">
        <title>The Global Catalogue of Microorganisms (GCM) 10K type strain sequencing project: providing services to taxonomists for standard genome sequencing and annotation.</title>
        <authorList>
            <consortium name="The Broad Institute Genomics Platform"/>
            <consortium name="The Broad Institute Genome Sequencing Center for Infectious Disease"/>
            <person name="Wu L."/>
            <person name="Ma J."/>
        </authorList>
    </citation>
    <scope>NUCLEOTIDE SEQUENCE [LARGE SCALE GENOMIC DNA]</scope>
    <source>
        <strain evidence="3">JCM 16928</strain>
    </source>
</reference>
<accession>A0ABP6VZG1</accession>
<comment type="caution">
    <text evidence="2">The sequence shown here is derived from an EMBL/GenBank/DDBJ whole genome shotgun (WGS) entry which is preliminary data.</text>
</comment>